<protein>
    <submittedName>
        <fullName evidence="2">Uncharacterized protein</fullName>
    </submittedName>
</protein>
<keyword evidence="1" id="KW-1133">Transmembrane helix</keyword>
<dbReference type="PATRIC" id="fig|1029756.8.peg.1039"/>
<accession>V5SHG5</accession>
<sequence>MSRYQQLISAGITLTVITGGVVGALSGLSLDGFVANQPVLAIVAGFLAVLAGTVVRHFTIFASIRGAGPGPGRLIIPGVVLVNATIAAIGGGLIGYFVSLSVLNPPPSAWIGCLAGVLASVAMELLMIGYRARSP</sequence>
<dbReference type="Proteomes" id="UP000018542">
    <property type="component" value="Chromosome"/>
</dbReference>
<feature type="transmembrane region" description="Helical" evidence="1">
    <location>
        <begin position="7"/>
        <end position="28"/>
    </location>
</feature>
<dbReference type="EMBL" id="CP006912">
    <property type="protein sequence ID" value="AHB49983.1"/>
    <property type="molecule type" value="Genomic_DNA"/>
</dbReference>
<name>V5SHG5_9HYPH</name>
<keyword evidence="3" id="KW-1185">Reference proteome</keyword>
<keyword evidence="1" id="KW-0812">Transmembrane</keyword>
<feature type="transmembrane region" description="Helical" evidence="1">
    <location>
        <begin position="40"/>
        <end position="62"/>
    </location>
</feature>
<dbReference type="AlphaFoldDB" id="V5SHG5"/>
<dbReference type="KEGG" id="hni:W911_04945"/>
<feature type="transmembrane region" description="Helical" evidence="1">
    <location>
        <begin position="109"/>
        <end position="130"/>
    </location>
</feature>
<evidence type="ECO:0000313" key="2">
    <source>
        <dbReference type="EMBL" id="AHB49983.1"/>
    </source>
</evidence>
<dbReference type="HOGENOM" id="CLU_1882925_0_0_5"/>
<proteinExistence type="predicted"/>
<organism evidence="2 3">
    <name type="scientific">Hyphomicrobium nitrativorans NL23</name>
    <dbReference type="NCBI Taxonomy" id="1029756"/>
    <lineage>
        <taxon>Bacteria</taxon>
        <taxon>Pseudomonadati</taxon>
        <taxon>Pseudomonadota</taxon>
        <taxon>Alphaproteobacteria</taxon>
        <taxon>Hyphomicrobiales</taxon>
        <taxon>Hyphomicrobiaceae</taxon>
        <taxon>Hyphomicrobium</taxon>
    </lineage>
</organism>
<gene>
    <name evidence="2" type="ORF">W911_04945</name>
</gene>
<keyword evidence="1" id="KW-0472">Membrane</keyword>
<evidence type="ECO:0000313" key="3">
    <source>
        <dbReference type="Proteomes" id="UP000018542"/>
    </source>
</evidence>
<evidence type="ECO:0000256" key="1">
    <source>
        <dbReference type="SAM" id="Phobius"/>
    </source>
</evidence>
<dbReference type="RefSeq" id="WP_023786393.1">
    <property type="nucleotide sequence ID" value="NC_022997.1"/>
</dbReference>
<feature type="transmembrane region" description="Helical" evidence="1">
    <location>
        <begin position="74"/>
        <end position="97"/>
    </location>
</feature>
<reference evidence="2 3" key="1">
    <citation type="journal article" date="2014" name="Genome Announc.">
        <title>Complete Genome Sequence of Hyphomicrobium nitrativorans Strain NL23, a Denitrifying Bacterium Isolated from Biofilm of a Methanol-Fed Denitrification System Treating Seawater at the Montreal Biodome.</title>
        <authorList>
            <person name="Martineau C."/>
            <person name="Villeneuve C."/>
            <person name="Mauffrey F."/>
            <person name="Villemur R."/>
        </authorList>
    </citation>
    <scope>NUCLEOTIDE SEQUENCE [LARGE SCALE GENOMIC DNA]</scope>
    <source>
        <strain evidence="2">NL23</strain>
    </source>
</reference>